<evidence type="ECO:0000313" key="7">
    <source>
        <dbReference type="EMBL" id="KAF3953889.1"/>
    </source>
</evidence>
<dbReference type="GO" id="GO:0008239">
    <property type="term" value="F:dipeptidyl-peptidase activity"/>
    <property type="evidence" value="ECO:0007669"/>
    <property type="project" value="TreeGrafter"/>
</dbReference>
<proteinExistence type="inferred from homology"/>
<keyword evidence="4" id="KW-0378">Hydrolase</keyword>
<organism evidence="7 8">
    <name type="scientific">Castanea mollissima</name>
    <name type="common">Chinese chestnut</name>
    <dbReference type="NCBI Taxonomy" id="60419"/>
    <lineage>
        <taxon>Eukaryota</taxon>
        <taxon>Viridiplantae</taxon>
        <taxon>Streptophyta</taxon>
        <taxon>Embryophyta</taxon>
        <taxon>Tracheophyta</taxon>
        <taxon>Spermatophyta</taxon>
        <taxon>Magnoliopsida</taxon>
        <taxon>eudicotyledons</taxon>
        <taxon>Gunneridae</taxon>
        <taxon>Pentapetalae</taxon>
        <taxon>rosids</taxon>
        <taxon>fabids</taxon>
        <taxon>Fagales</taxon>
        <taxon>Fagaceae</taxon>
        <taxon>Castanea</taxon>
    </lineage>
</organism>
<gene>
    <name evidence="7" type="ORF">CMV_020701</name>
</gene>
<dbReference type="AlphaFoldDB" id="A0A8J4QVI7"/>
<evidence type="ECO:0000256" key="5">
    <source>
        <dbReference type="ARBA" id="ARBA00023180"/>
    </source>
</evidence>
<protein>
    <recommendedName>
        <fullName evidence="9">Lysosomal Pro-X carboxypeptidase</fullName>
    </recommendedName>
</protein>
<reference evidence="7" key="1">
    <citation type="submission" date="2020-03" db="EMBL/GenBank/DDBJ databases">
        <title>Castanea mollissima Vanexum genome sequencing.</title>
        <authorList>
            <person name="Staton M."/>
        </authorList>
    </citation>
    <scope>NUCLEOTIDE SEQUENCE</scope>
    <source>
        <tissue evidence="7">Leaf</tissue>
    </source>
</reference>
<evidence type="ECO:0000256" key="4">
    <source>
        <dbReference type="ARBA" id="ARBA00022801"/>
    </source>
</evidence>
<evidence type="ECO:0008006" key="9">
    <source>
        <dbReference type="Google" id="ProtNLM"/>
    </source>
</evidence>
<dbReference type="GO" id="GO:0006508">
    <property type="term" value="P:proteolysis"/>
    <property type="evidence" value="ECO:0007669"/>
    <property type="project" value="UniProtKB-KW"/>
</dbReference>
<dbReference type="EMBL" id="JRKL02003900">
    <property type="protein sequence ID" value="KAF3953889.1"/>
    <property type="molecule type" value="Genomic_DNA"/>
</dbReference>
<dbReference type="PANTHER" id="PTHR11010:SF96">
    <property type="entry name" value="LYSOSOMAL PRO-X CARBOXYPEPTIDASE-LIKE ISOFORM X1"/>
    <property type="match status" value="1"/>
</dbReference>
<evidence type="ECO:0000256" key="2">
    <source>
        <dbReference type="ARBA" id="ARBA00022670"/>
    </source>
</evidence>
<feature type="chain" id="PRO_5035223405" description="Lysosomal Pro-X carboxypeptidase" evidence="6">
    <location>
        <begin position="31"/>
        <end position="509"/>
    </location>
</feature>
<evidence type="ECO:0000256" key="6">
    <source>
        <dbReference type="SAM" id="SignalP"/>
    </source>
</evidence>
<accession>A0A8J4QVI7</accession>
<keyword evidence="2" id="KW-0645">Protease</keyword>
<dbReference type="Pfam" id="PF05577">
    <property type="entry name" value="Peptidase_S28"/>
    <property type="match status" value="1"/>
</dbReference>
<comment type="similarity">
    <text evidence="1">Belongs to the peptidase S28 family.</text>
</comment>
<dbReference type="OrthoDB" id="2130629at2759"/>
<dbReference type="Gene3D" id="1.20.120.980">
    <property type="entry name" value="Serine carboxypeptidase S28, SKS domain"/>
    <property type="match status" value="1"/>
</dbReference>
<dbReference type="InterPro" id="IPR029058">
    <property type="entry name" value="AB_hydrolase_fold"/>
</dbReference>
<evidence type="ECO:0000256" key="1">
    <source>
        <dbReference type="ARBA" id="ARBA00011079"/>
    </source>
</evidence>
<keyword evidence="8" id="KW-1185">Reference proteome</keyword>
<dbReference type="Gene3D" id="3.40.50.1820">
    <property type="entry name" value="alpha/beta hydrolase"/>
    <property type="match status" value="1"/>
</dbReference>
<dbReference type="GO" id="GO:0070008">
    <property type="term" value="F:serine-type exopeptidase activity"/>
    <property type="evidence" value="ECO:0007669"/>
    <property type="project" value="InterPro"/>
</dbReference>
<dbReference type="InterPro" id="IPR042269">
    <property type="entry name" value="Ser_carbopepase_S28_SKS"/>
</dbReference>
<keyword evidence="3 6" id="KW-0732">Signal</keyword>
<comment type="caution">
    <text evidence="7">The sequence shown here is derived from an EMBL/GenBank/DDBJ whole genome shotgun (WGS) entry which is preliminary data.</text>
</comment>
<name>A0A8J4QVI7_9ROSI</name>
<feature type="signal peptide" evidence="6">
    <location>
        <begin position="1"/>
        <end position="30"/>
    </location>
</feature>
<sequence>MAIRAPRLFQAALWLPCLLILSLFITFTCALSPRKPRLSVLGGHNKERNRIYSPSLIASDSNNNDYQTFYYDQTLDHFNYQPVSYTTFRQRYVVNFKHWRGARTGAPIFAYMGEESSLDDDVGYIGFMPENSRRFGALELYIEHRYYGKSIPHGFTGEESLENATIRGYFNSAQAIADYAEIIINLKKNLSADSSPVIVVGGSYGGMLAAWFRLKYPHIAMGALASSAPILYFDDIVPQNSYDVVVTKDFQEVSWSCYDTVKRSWSEIDRVAAKPYGLSELSKKFKTCKPIKKASELKDYLEYLYSVVAQYDSPPDYPVTTVCKGIDGGANGTDILGRIFSGVIAYYGESRKCYDLNDFFSTDKLSAWDWQTCSELISPIGRGNETIFQASPFDYNEYKDSCMKKFGVEPRPHWATTYYGGQHIKMILKRFGSNIIFTNGLRDPYSNSGVLENISDTILAVYTKEGSHCLDIVPATADDPKWLTAQRNKTVKIIKRWFHKYYNDLRRFA</sequence>
<dbReference type="FunFam" id="1.20.120.980:FF:000006">
    <property type="entry name" value="Serine carboxypeptidase S28 family protein"/>
    <property type="match status" value="1"/>
</dbReference>
<keyword evidence="5" id="KW-0325">Glycoprotein</keyword>
<dbReference type="InterPro" id="IPR008758">
    <property type="entry name" value="Peptidase_S28"/>
</dbReference>
<dbReference type="SUPFAM" id="SSF53474">
    <property type="entry name" value="alpha/beta-Hydrolases"/>
    <property type="match status" value="1"/>
</dbReference>
<dbReference type="PANTHER" id="PTHR11010">
    <property type="entry name" value="PROTEASE S28 PRO-X CARBOXYPEPTIDASE-RELATED"/>
    <property type="match status" value="1"/>
</dbReference>
<evidence type="ECO:0000256" key="3">
    <source>
        <dbReference type="ARBA" id="ARBA00022729"/>
    </source>
</evidence>
<dbReference type="Proteomes" id="UP000737018">
    <property type="component" value="Unassembled WGS sequence"/>
</dbReference>
<evidence type="ECO:0000313" key="8">
    <source>
        <dbReference type="Proteomes" id="UP000737018"/>
    </source>
</evidence>